<organism evidence="2">
    <name type="scientific">Peromfec virus RodF8_26</name>
    <dbReference type="NCBI Taxonomy" id="2929365"/>
    <lineage>
        <taxon>Viruses</taxon>
        <taxon>Monodnaviria</taxon>
        <taxon>Sangervirae</taxon>
        <taxon>Phixviricota</taxon>
        <taxon>Malgrandaviricetes</taxon>
        <taxon>Petitvirales</taxon>
        <taxon>Microviridae</taxon>
    </lineage>
</organism>
<dbReference type="InterPro" id="IPR056906">
    <property type="entry name" value="ORF2/G2P_dom"/>
</dbReference>
<reference evidence="2" key="1">
    <citation type="submission" date="2022-02" db="EMBL/GenBank/DDBJ databases">
        <title>Towards deciphering the DNA virus diversity associated with rodent species in the families Cricetidae and Heteromyidae.</title>
        <authorList>
            <person name="Lund M."/>
            <person name="Larsen B.B."/>
            <person name="Gryseels S."/>
            <person name="Kraberger S."/>
            <person name="Rowsey D.M."/>
            <person name="Steger L."/>
            <person name="Yule K.M."/>
            <person name="Upham N.S."/>
            <person name="Worobey M."/>
            <person name="Van Doorslaer K."/>
            <person name="Varsani A."/>
        </authorList>
    </citation>
    <scope>NUCLEOTIDE SEQUENCE</scope>
    <source>
        <strain evidence="2">NeonRodF8_26</strain>
    </source>
</reference>
<evidence type="ECO:0000313" key="2">
    <source>
        <dbReference type="EMBL" id="UPW41671.1"/>
    </source>
</evidence>
<proteinExistence type="predicted"/>
<accession>A0A976N252</accession>
<dbReference type="Pfam" id="PF23343">
    <property type="entry name" value="REP_ORF2-G2P"/>
    <property type="match status" value="1"/>
</dbReference>
<sequence length="433" mass="52044">MSGTSEALPIKVPVSWRYIYQEGSAPTFSRVGKSHKGYNMQCNHKHKICYIDKKAIHEDRLFFIRTKILNVPAITALGNGSWKAGIEKLCTGKEWVYYDKTPKDRNNKLHRKLYELGYFKTDEVGCGKCEICRVEKSKEWATKGYCENQMWKNKIFITLTYNNENLPWDRKLKRSDIQKFWKDLRYHTYKNTKKAQKIDLSEERDNLEEIYHPSWEEFQKPRRKNDYPIRYLNCGEYGPKTKRPHYHAIVWNFKPTDLRRHSKDRRGYWLFTSNKLNKIWEKGFVIIGDVNAQTCAYVARYCTKKYSKSEEEQKRMKEKKQLEFIGASSLGFIGYYYWEKYKENIKKAAGIIMKSKNHTFLAKLPKAMQKKWKEENEDEYEDYDFWKNKTGEENWKYILSKTNLTESEYIEETVRKTKRKYERLTRNYGDLKG</sequence>
<feature type="domain" description="Replication-associated protein ORF2/G2P" evidence="1">
    <location>
        <begin position="211"/>
        <end position="305"/>
    </location>
</feature>
<name>A0A976N252_9VIRU</name>
<protein>
    <submittedName>
        <fullName evidence="2">Replication initiator protein</fullName>
    </submittedName>
</protein>
<dbReference type="EMBL" id="OM869646">
    <property type="protein sequence ID" value="UPW41671.1"/>
    <property type="molecule type" value="Genomic_DNA"/>
</dbReference>
<evidence type="ECO:0000259" key="1">
    <source>
        <dbReference type="Pfam" id="PF23343"/>
    </source>
</evidence>